<dbReference type="Proteomes" id="UP000217199">
    <property type="component" value="Unassembled WGS sequence"/>
</dbReference>
<evidence type="ECO:0000256" key="2">
    <source>
        <dbReference type="SAM" id="SignalP"/>
    </source>
</evidence>
<dbReference type="OrthoDB" id="3267422at2759"/>
<keyword evidence="1" id="KW-0472">Membrane</keyword>
<reference evidence="3 4" key="1">
    <citation type="journal article" date="2017" name="Mol. Ecol.">
        <title>Comparative and population genomic landscape of Phellinus noxius: A hypervariable fungus causing root rot in trees.</title>
        <authorList>
            <person name="Chung C.L."/>
            <person name="Lee T.J."/>
            <person name="Akiba M."/>
            <person name="Lee H.H."/>
            <person name="Kuo T.H."/>
            <person name="Liu D."/>
            <person name="Ke H.M."/>
            <person name="Yokoi T."/>
            <person name="Roa M.B."/>
            <person name="Lu M.J."/>
            <person name="Chang Y.Y."/>
            <person name="Ann P.J."/>
            <person name="Tsai J.N."/>
            <person name="Chen C.Y."/>
            <person name="Tzean S.S."/>
            <person name="Ota Y."/>
            <person name="Hattori T."/>
            <person name="Sahashi N."/>
            <person name="Liou R.F."/>
            <person name="Kikuchi T."/>
            <person name="Tsai I.J."/>
        </authorList>
    </citation>
    <scope>NUCLEOTIDE SEQUENCE [LARGE SCALE GENOMIC DNA]</scope>
    <source>
        <strain evidence="3 4">FFPRI411160</strain>
    </source>
</reference>
<dbReference type="InParanoid" id="A0A286UJD3"/>
<organism evidence="3 4">
    <name type="scientific">Pyrrhoderma noxium</name>
    <dbReference type="NCBI Taxonomy" id="2282107"/>
    <lineage>
        <taxon>Eukaryota</taxon>
        <taxon>Fungi</taxon>
        <taxon>Dikarya</taxon>
        <taxon>Basidiomycota</taxon>
        <taxon>Agaricomycotina</taxon>
        <taxon>Agaricomycetes</taxon>
        <taxon>Hymenochaetales</taxon>
        <taxon>Hymenochaetaceae</taxon>
        <taxon>Pyrrhoderma</taxon>
    </lineage>
</organism>
<keyword evidence="1" id="KW-1133">Transmembrane helix</keyword>
<gene>
    <name evidence="3" type="ORF">PNOK_0465500</name>
</gene>
<feature type="chain" id="PRO_5013588254" evidence="2">
    <location>
        <begin position="40"/>
        <end position="293"/>
    </location>
</feature>
<keyword evidence="4" id="KW-1185">Reference proteome</keyword>
<evidence type="ECO:0000313" key="3">
    <source>
        <dbReference type="EMBL" id="PAV19721.1"/>
    </source>
</evidence>
<dbReference type="EMBL" id="NBII01000004">
    <property type="protein sequence ID" value="PAV19721.1"/>
    <property type="molecule type" value="Genomic_DNA"/>
</dbReference>
<feature type="signal peptide" evidence="2">
    <location>
        <begin position="1"/>
        <end position="39"/>
    </location>
</feature>
<keyword evidence="2" id="KW-0732">Signal</keyword>
<dbReference type="CDD" id="cd12087">
    <property type="entry name" value="TM_EGFR-like"/>
    <property type="match status" value="1"/>
</dbReference>
<accession>A0A286UJD3</accession>
<name>A0A286UJD3_9AGAM</name>
<proteinExistence type="predicted"/>
<sequence>MHKSPSSAHFSRTSSKRFWTLSSSLVAASLVPSCGWAWAQDGTAQNITLQSYQRELVYIPELCNATGADVANGCSGAWVETELEEASNSLVTTTFGPAAEFENIVPQVYLIFRASAIYIKTSDVSNATANLTVSSQPSGGLESTVITPLQEFWTIQGIDESQLSEAVVTFIPEVDDSGSELPTRLDIDFIKITVSNISATESALPSQTISTSVFTPVFATFTTVASSSGSNRSPSPGSIVGATIGGMAGFLLICGLVATLLWRRHRRKRVEKKQREKMARQAALRIMAVGHQY</sequence>
<evidence type="ECO:0000256" key="1">
    <source>
        <dbReference type="SAM" id="Phobius"/>
    </source>
</evidence>
<protein>
    <submittedName>
        <fullName evidence="3">Uncharacterized protein</fullName>
    </submittedName>
</protein>
<evidence type="ECO:0000313" key="4">
    <source>
        <dbReference type="Proteomes" id="UP000217199"/>
    </source>
</evidence>
<dbReference type="AlphaFoldDB" id="A0A286UJD3"/>
<keyword evidence="1" id="KW-0812">Transmembrane</keyword>
<feature type="transmembrane region" description="Helical" evidence="1">
    <location>
        <begin position="239"/>
        <end position="262"/>
    </location>
</feature>
<dbReference type="STRING" id="2282107.A0A286UJD3"/>
<comment type="caution">
    <text evidence="3">The sequence shown here is derived from an EMBL/GenBank/DDBJ whole genome shotgun (WGS) entry which is preliminary data.</text>
</comment>